<reference evidence="2" key="1">
    <citation type="submission" date="2019-12" db="EMBL/GenBank/DDBJ databases">
        <title>Clostridiaceae gen. nov. sp. nov., isolated from sediment in Xinjiang, China.</title>
        <authorList>
            <person name="Zhang R."/>
        </authorList>
    </citation>
    <scope>NUCLEOTIDE SEQUENCE</scope>
    <source>
        <strain evidence="2">D2Q-11</strain>
    </source>
</reference>
<keyword evidence="1" id="KW-0812">Transmembrane</keyword>
<dbReference type="EMBL" id="WSFT01000051">
    <property type="protein sequence ID" value="MBS4539552.1"/>
    <property type="molecule type" value="Genomic_DNA"/>
</dbReference>
<dbReference type="PANTHER" id="PTHR37304">
    <property type="entry name" value="MEMBRANE PROTEIN-RELATED"/>
    <property type="match status" value="1"/>
</dbReference>
<organism evidence="2 3">
    <name type="scientific">Anaeromonas frigoriresistens</name>
    <dbReference type="NCBI Taxonomy" id="2683708"/>
    <lineage>
        <taxon>Bacteria</taxon>
        <taxon>Bacillati</taxon>
        <taxon>Bacillota</taxon>
        <taxon>Tissierellia</taxon>
        <taxon>Tissierellales</taxon>
        <taxon>Thermohalobacteraceae</taxon>
        <taxon>Anaeromonas</taxon>
    </lineage>
</organism>
<keyword evidence="3" id="KW-1185">Reference proteome</keyword>
<feature type="transmembrane region" description="Helical" evidence="1">
    <location>
        <begin position="39"/>
        <end position="60"/>
    </location>
</feature>
<dbReference type="AlphaFoldDB" id="A0A942V437"/>
<name>A0A942V437_9FIRM</name>
<sequence>MSIINALSVVLILIGAVNWGLVGLLNFNLVEFLFKKNSLISRLIYTLVGIAGVYTILYLIF</sequence>
<dbReference type="RefSeq" id="WP_203367471.1">
    <property type="nucleotide sequence ID" value="NZ_WSFT01000051.1"/>
</dbReference>
<evidence type="ECO:0000313" key="3">
    <source>
        <dbReference type="Proteomes" id="UP000724672"/>
    </source>
</evidence>
<dbReference type="InterPro" id="IPR007211">
    <property type="entry name" value="DUF378"/>
</dbReference>
<proteinExistence type="predicted"/>
<dbReference type="Proteomes" id="UP000724672">
    <property type="component" value="Unassembled WGS sequence"/>
</dbReference>
<gene>
    <name evidence="2" type="ORF">GOQ27_13835</name>
</gene>
<feature type="transmembrane region" description="Helical" evidence="1">
    <location>
        <begin position="6"/>
        <end position="27"/>
    </location>
</feature>
<keyword evidence="1" id="KW-1133">Transmembrane helix</keyword>
<evidence type="ECO:0000313" key="2">
    <source>
        <dbReference type="EMBL" id="MBS4539552.1"/>
    </source>
</evidence>
<dbReference type="Pfam" id="PF04070">
    <property type="entry name" value="DUF378"/>
    <property type="match status" value="1"/>
</dbReference>
<dbReference type="PANTHER" id="PTHR37304:SF1">
    <property type="entry name" value="MEMBRANE PROTEIN"/>
    <property type="match status" value="1"/>
</dbReference>
<accession>A0A942V437</accession>
<keyword evidence="1" id="KW-0472">Membrane</keyword>
<evidence type="ECO:0000256" key="1">
    <source>
        <dbReference type="SAM" id="Phobius"/>
    </source>
</evidence>
<comment type="caution">
    <text evidence="2">The sequence shown here is derived from an EMBL/GenBank/DDBJ whole genome shotgun (WGS) entry which is preliminary data.</text>
</comment>
<protein>
    <submittedName>
        <fullName evidence="2">DUF378 domain-containing protein</fullName>
    </submittedName>
</protein>